<feature type="transmembrane region" description="Helical" evidence="1">
    <location>
        <begin position="328"/>
        <end position="352"/>
    </location>
</feature>
<gene>
    <name evidence="2" type="ORF">C9374_004091</name>
</gene>
<keyword evidence="1" id="KW-1133">Transmembrane helix</keyword>
<dbReference type="GeneID" id="68096546"/>
<comment type="caution">
    <text evidence="2">The sequence shown here is derived from an EMBL/GenBank/DDBJ whole genome shotgun (WGS) entry which is preliminary data.</text>
</comment>
<reference evidence="2 3" key="1">
    <citation type="journal article" date="2018" name="BMC Genomics">
        <title>The genome of Naegleria lovaniensis, the basis for a comparative approach to unravel pathogenicity factors of the human pathogenic amoeba N. fowleri.</title>
        <authorList>
            <person name="Liechti N."/>
            <person name="Schurch N."/>
            <person name="Bruggmann R."/>
            <person name="Wittwer M."/>
        </authorList>
    </citation>
    <scope>NUCLEOTIDE SEQUENCE [LARGE SCALE GENOMIC DNA]</scope>
    <source>
        <strain evidence="2 3">ATCC 30569</strain>
    </source>
</reference>
<keyword evidence="1" id="KW-0472">Membrane</keyword>
<feature type="transmembrane region" description="Helical" evidence="1">
    <location>
        <begin position="481"/>
        <end position="504"/>
    </location>
</feature>
<protein>
    <submittedName>
        <fullName evidence="2">Uncharacterized protein</fullName>
    </submittedName>
</protein>
<feature type="transmembrane region" description="Helical" evidence="1">
    <location>
        <begin position="516"/>
        <end position="537"/>
    </location>
</feature>
<evidence type="ECO:0000256" key="1">
    <source>
        <dbReference type="SAM" id="Phobius"/>
    </source>
</evidence>
<organism evidence="2 3">
    <name type="scientific">Naegleria lovaniensis</name>
    <name type="common">Amoeba</name>
    <dbReference type="NCBI Taxonomy" id="51637"/>
    <lineage>
        <taxon>Eukaryota</taxon>
        <taxon>Discoba</taxon>
        <taxon>Heterolobosea</taxon>
        <taxon>Tetramitia</taxon>
        <taxon>Eutetramitia</taxon>
        <taxon>Vahlkampfiidae</taxon>
        <taxon>Naegleria</taxon>
    </lineage>
</organism>
<dbReference type="Proteomes" id="UP000816034">
    <property type="component" value="Unassembled WGS sequence"/>
</dbReference>
<dbReference type="RefSeq" id="XP_044549099.1">
    <property type="nucleotide sequence ID" value="XM_044693692.1"/>
</dbReference>
<feature type="transmembrane region" description="Helical" evidence="1">
    <location>
        <begin position="439"/>
        <end position="461"/>
    </location>
</feature>
<evidence type="ECO:0000313" key="2">
    <source>
        <dbReference type="EMBL" id="KAG2383420.1"/>
    </source>
</evidence>
<dbReference type="EMBL" id="PYSW02000020">
    <property type="protein sequence ID" value="KAG2383420.1"/>
    <property type="molecule type" value="Genomic_DNA"/>
</dbReference>
<accession>A0AA88KL99</accession>
<dbReference type="AlphaFoldDB" id="A0AA88KL99"/>
<feature type="transmembrane region" description="Helical" evidence="1">
    <location>
        <begin position="293"/>
        <end position="316"/>
    </location>
</feature>
<name>A0AA88KL99_NAELO</name>
<evidence type="ECO:0000313" key="3">
    <source>
        <dbReference type="Proteomes" id="UP000816034"/>
    </source>
</evidence>
<feature type="transmembrane region" description="Helical" evidence="1">
    <location>
        <begin position="400"/>
        <end position="427"/>
    </location>
</feature>
<keyword evidence="1" id="KW-0812">Transmembrane</keyword>
<feature type="transmembrane region" description="Helical" evidence="1">
    <location>
        <begin position="358"/>
        <end position="379"/>
    </location>
</feature>
<keyword evidence="3" id="KW-1185">Reference proteome</keyword>
<sequence length="617" mass="70359">MMTRNSTTHYNFARQVVAVVLQLLLLVLNVIFGPSTTTTAASFFSGDIQSFTPNNHHQPSSGATPIFHHRYGFRNCSYEERIPSIINTNHSSSYTFVRIPLNEELFSQFRDLPFGFGCESVEFPQAISEDDFAIYIFANNMKNSEFYAPISTSAERYDVCEKYQSLQESCADLLCGAAHQQNRLNYSLVNYCQYCRNAKGFVEFHHRLQNTDSYIETPNDGLQRGYNSCGNFSKFPSAFYCGDISKGLPLYYQSDLNFKLLKNPYFCYCAKENSYSFSCDNFWNDQHTATAKMVLTVIIMVPAFIACLFAYTLPLLKSFTRKRNLNVVNIFSMFIMGAACMTMLVGGVTAVFLPILNYTLLSSSLFMIHISILPALLVFDRIYMFLKTSENRNCIIFTSITFGALVLYALCLGACIAIEVLIFSYAYSSISHILLLVNYINFFIPLLVNTLLFILLSLRLYFTFKQKTTISFFASSYFREFVVLCLCSWCSFITCLLSNIFRIYGTSYFHYAICNLSELASITCSFSCFVVILYIVFDQERFYECYPCIVKPLKKFLQQRKAKQKQKDQVLLLGNEQAVPEFGNSSSAFDNSIETSYTNVENSLQGNVSMESSMVSR</sequence>
<proteinExistence type="predicted"/>